<dbReference type="EMBL" id="BQNB010012200">
    <property type="protein sequence ID" value="GJT00503.1"/>
    <property type="molecule type" value="Genomic_DNA"/>
</dbReference>
<keyword evidence="2" id="KW-1185">Reference proteome</keyword>
<protein>
    <submittedName>
        <fullName evidence="1">Uncharacterized protein</fullName>
    </submittedName>
</protein>
<accession>A0ABQ5ADW1</accession>
<reference evidence="1" key="2">
    <citation type="submission" date="2022-01" db="EMBL/GenBank/DDBJ databases">
        <authorList>
            <person name="Yamashiro T."/>
            <person name="Shiraishi A."/>
            <person name="Satake H."/>
            <person name="Nakayama K."/>
        </authorList>
    </citation>
    <scope>NUCLEOTIDE SEQUENCE</scope>
</reference>
<name>A0ABQ5ADW1_9ASTR</name>
<evidence type="ECO:0000313" key="1">
    <source>
        <dbReference type="EMBL" id="GJT00503.1"/>
    </source>
</evidence>
<gene>
    <name evidence="1" type="ORF">Tco_0821672</name>
</gene>
<dbReference type="Proteomes" id="UP001151760">
    <property type="component" value="Unassembled WGS sequence"/>
</dbReference>
<comment type="caution">
    <text evidence="1">The sequence shown here is derived from an EMBL/GenBank/DDBJ whole genome shotgun (WGS) entry which is preliminary data.</text>
</comment>
<proteinExistence type="predicted"/>
<sequence length="230" mass="26159">MALAKICFLLMHSISQKFQADTRVYANEPNGSEDKSVAMDSNSNLESRSSVTISLRSCVLQACTTTSSFIALAGVVIRQNSTCLGRANRILSIKEDTTRIMKKLILNKCMEKAQAESSLAKPNTDDDMNIELNKEFLMELRSNAYHGTFDEDVVDHIPKVLEMLDLIKIPNVDTHRLRMKVFPLSLQWWIDEWDGKITTWKELLRNFSVNSIPYPALAKMKCWRKVIVGD</sequence>
<organism evidence="1 2">
    <name type="scientific">Tanacetum coccineum</name>
    <dbReference type="NCBI Taxonomy" id="301880"/>
    <lineage>
        <taxon>Eukaryota</taxon>
        <taxon>Viridiplantae</taxon>
        <taxon>Streptophyta</taxon>
        <taxon>Embryophyta</taxon>
        <taxon>Tracheophyta</taxon>
        <taxon>Spermatophyta</taxon>
        <taxon>Magnoliopsida</taxon>
        <taxon>eudicotyledons</taxon>
        <taxon>Gunneridae</taxon>
        <taxon>Pentapetalae</taxon>
        <taxon>asterids</taxon>
        <taxon>campanulids</taxon>
        <taxon>Asterales</taxon>
        <taxon>Asteraceae</taxon>
        <taxon>Asteroideae</taxon>
        <taxon>Anthemideae</taxon>
        <taxon>Anthemidinae</taxon>
        <taxon>Tanacetum</taxon>
    </lineage>
</organism>
<reference evidence="1" key="1">
    <citation type="journal article" date="2022" name="Int. J. Mol. Sci.">
        <title>Draft Genome of Tanacetum Coccineum: Genomic Comparison of Closely Related Tanacetum-Family Plants.</title>
        <authorList>
            <person name="Yamashiro T."/>
            <person name="Shiraishi A."/>
            <person name="Nakayama K."/>
            <person name="Satake H."/>
        </authorList>
    </citation>
    <scope>NUCLEOTIDE SEQUENCE</scope>
</reference>
<evidence type="ECO:0000313" key="2">
    <source>
        <dbReference type="Proteomes" id="UP001151760"/>
    </source>
</evidence>